<dbReference type="InterPro" id="IPR021466">
    <property type="entry name" value="Put_rhamnosyl_transferase"/>
</dbReference>
<gene>
    <name evidence="1" type="ORF">E7811_05950</name>
</gene>
<evidence type="ECO:0000313" key="1">
    <source>
        <dbReference type="EMBL" id="THD85248.1"/>
    </source>
</evidence>
<dbReference type="Proteomes" id="UP000309450">
    <property type="component" value="Unassembled WGS sequence"/>
</dbReference>
<sequence>MLLGIKRWVMAFRNQIIGLIRFSYPALNGFTQSSEDVAADRARLFSEDRLTARFHLFEALTLPSMRAQTDPDHRLGVLVGEGLPPWARDRLEAALSGLPDAHVVSLPPMKHYQATQAAFARLADDRATHLTSFRLDDDDAVDRRLIARLRSLADGLTTMAGRDRIVTIAFNRGFFLELDPAGNRIFDVTEKLPLGIGLAMTAPVASRENIFRRNHRLLPQFFTTYSDAETPAFIRTVHPGNDSDAHLTGTRDTMPPARIAREISRAFPFSQEDLLAL</sequence>
<accession>A0A4S3MRU4</accession>
<dbReference type="OrthoDB" id="9771846at2"/>
<dbReference type="Pfam" id="PF11316">
    <property type="entry name" value="Rhamno_transf"/>
    <property type="match status" value="1"/>
</dbReference>
<reference evidence="1 2" key="1">
    <citation type="submission" date="2019-04" db="EMBL/GenBank/DDBJ databases">
        <title>Draft genome sequence of Gemmobacter aestuarii sp. nov.</title>
        <authorList>
            <person name="Hameed A."/>
            <person name="Lin S.-Y."/>
            <person name="Shahina M."/>
            <person name="Lai W.-A."/>
            <person name="Young C.-C."/>
        </authorList>
    </citation>
    <scope>NUCLEOTIDE SEQUENCE [LARGE SCALE GENOMIC DNA]</scope>
    <source>
        <strain evidence="1 2">CC-PW-75</strain>
    </source>
</reference>
<keyword evidence="2" id="KW-1185">Reference proteome</keyword>
<name>A0A4S3MRU4_9RHOB</name>
<proteinExistence type="predicted"/>
<dbReference type="EMBL" id="SSND01000001">
    <property type="protein sequence ID" value="THD85248.1"/>
    <property type="molecule type" value="Genomic_DNA"/>
</dbReference>
<evidence type="ECO:0000313" key="2">
    <source>
        <dbReference type="Proteomes" id="UP000309450"/>
    </source>
</evidence>
<protein>
    <recommendedName>
        <fullName evidence="3">Rhamnosyl transferase</fullName>
    </recommendedName>
</protein>
<dbReference type="AlphaFoldDB" id="A0A4S3MRU4"/>
<evidence type="ECO:0008006" key="3">
    <source>
        <dbReference type="Google" id="ProtNLM"/>
    </source>
</evidence>
<organism evidence="1 2">
    <name type="scientific">Aliigemmobacter aestuarii</name>
    <dbReference type="NCBI Taxonomy" id="1445661"/>
    <lineage>
        <taxon>Bacteria</taxon>
        <taxon>Pseudomonadati</taxon>
        <taxon>Pseudomonadota</taxon>
        <taxon>Alphaproteobacteria</taxon>
        <taxon>Rhodobacterales</taxon>
        <taxon>Paracoccaceae</taxon>
        <taxon>Aliigemmobacter</taxon>
    </lineage>
</organism>
<comment type="caution">
    <text evidence="1">The sequence shown here is derived from an EMBL/GenBank/DDBJ whole genome shotgun (WGS) entry which is preliminary data.</text>
</comment>